<comment type="catalytic activity">
    <reaction evidence="3">
        <text>thiosulfate + [thioredoxin]-dithiol = [thioredoxin]-disulfide + hydrogen sulfide + sulfite + 2 H(+)</text>
        <dbReference type="Rhea" id="RHEA:83859"/>
        <dbReference type="Rhea" id="RHEA-COMP:10698"/>
        <dbReference type="Rhea" id="RHEA-COMP:10700"/>
        <dbReference type="ChEBI" id="CHEBI:15378"/>
        <dbReference type="ChEBI" id="CHEBI:17359"/>
        <dbReference type="ChEBI" id="CHEBI:29919"/>
        <dbReference type="ChEBI" id="CHEBI:29950"/>
        <dbReference type="ChEBI" id="CHEBI:33542"/>
        <dbReference type="ChEBI" id="CHEBI:50058"/>
    </reaction>
</comment>
<keyword evidence="1 3" id="KW-0963">Cytoplasm</keyword>
<organism evidence="5 7">
    <name type="scientific">Brenneria goodwinii</name>
    <dbReference type="NCBI Taxonomy" id="1109412"/>
    <lineage>
        <taxon>Bacteria</taxon>
        <taxon>Pseudomonadati</taxon>
        <taxon>Pseudomonadota</taxon>
        <taxon>Gammaproteobacteria</taxon>
        <taxon>Enterobacterales</taxon>
        <taxon>Pectobacteriaceae</taxon>
        <taxon>Brenneria</taxon>
    </lineage>
</organism>
<reference evidence="6 8" key="3">
    <citation type="submission" date="2016-09" db="EMBL/GenBank/DDBJ databases">
        <authorList>
            <person name="Doonan J."/>
            <person name="Pachebat J.A."/>
            <person name="Golyshin P.N."/>
            <person name="Denman S."/>
            <person name="Mcdonald J.E."/>
        </authorList>
    </citation>
    <scope>NUCLEOTIDE SEQUENCE [LARGE SCALE GENOMIC DNA]</scope>
    <source>
        <strain evidence="6 8">FRB141</strain>
    </source>
</reference>
<gene>
    <name evidence="3" type="primary">glpE</name>
    <name evidence="6" type="ORF">BIY26_02710</name>
    <name evidence="5" type="ORF">BN1221_01996</name>
</gene>
<dbReference type="PANTHER" id="PTHR43031:SF6">
    <property type="entry name" value="THIOSULFATE SULFURTRANSFERASE GLPE"/>
    <property type="match status" value="1"/>
</dbReference>
<dbReference type="NCBIfam" id="NF001195">
    <property type="entry name" value="PRK00162.1"/>
    <property type="match status" value="1"/>
</dbReference>
<evidence type="ECO:0000313" key="8">
    <source>
        <dbReference type="Proteomes" id="UP000285972"/>
    </source>
</evidence>
<dbReference type="GO" id="GO:0005737">
    <property type="term" value="C:cytoplasm"/>
    <property type="evidence" value="ECO:0007669"/>
    <property type="project" value="UniProtKB-SubCell"/>
</dbReference>
<feature type="active site" description="Cysteine persulfide intermediate" evidence="3">
    <location>
        <position position="64"/>
    </location>
</feature>
<dbReference type="PANTHER" id="PTHR43031">
    <property type="entry name" value="FAD-DEPENDENT OXIDOREDUCTASE"/>
    <property type="match status" value="1"/>
</dbReference>
<evidence type="ECO:0000313" key="7">
    <source>
        <dbReference type="Proteomes" id="UP000044377"/>
    </source>
</evidence>
<evidence type="ECO:0000313" key="5">
    <source>
        <dbReference type="EMBL" id="CPR16298.1"/>
    </source>
</evidence>
<dbReference type="Gene3D" id="3.40.250.10">
    <property type="entry name" value="Rhodanese-like domain"/>
    <property type="match status" value="1"/>
</dbReference>
<dbReference type="PROSITE" id="PS00380">
    <property type="entry name" value="RHODANESE_1"/>
    <property type="match status" value="1"/>
</dbReference>
<dbReference type="InterPro" id="IPR050229">
    <property type="entry name" value="GlpE_sulfurtransferase"/>
</dbReference>
<dbReference type="InterPro" id="IPR036873">
    <property type="entry name" value="Rhodanese-like_dom_sf"/>
</dbReference>
<dbReference type="InterPro" id="IPR023695">
    <property type="entry name" value="Thiosulf_sulfurTrfase"/>
</dbReference>
<dbReference type="GeneID" id="70909218"/>
<dbReference type="AlphaFoldDB" id="A0A0G4JUH1"/>
<dbReference type="Proteomes" id="UP000044377">
    <property type="component" value="Unassembled WGS sequence"/>
</dbReference>
<evidence type="ECO:0000256" key="3">
    <source>
        <dbReference type="HAMAP-Rule" id="MF_01009"/>
    </source>
</evidence>
<dbReference type="InterPro" id="IPR001307">
    <property type="entry name" value="Thiosulphate_STrfase_CS"/>
</dbReference>
<dbReference type="EMBL" id="MJLX01000004">
    <property type="protein sequence ID" value="RLM28769.1"/>
    <property type="molecule type" value="Genomic_DNA"/>
</dbReference>
<comment type="similarity">
    <text evidence="3">Belongs to the GlpE family.</text>
</comment>
<reference evidence="5" key="1">
    <citation type="submission" date="2015-01" db="EMBL/GenBank/DDBJ databases">
        <authorList>
            <person name="Xiang T."/>
            <person name="Song Y."/>
            <person name="Huang L."/>
            <person name="Wang B."/>
            <person name="Wu P."/>
        </authorList>
    </citation>
    <scope>NUCLEOTIDE SEQUENCE [LARGE SCALE GENOMIC DNA]</scope>
    <source>
        <strain evidence="5">OBR1</strain>
    </source>
</reference>
<reference evidence="7" key="2">
    <citation type="submission" date="2015-01" db="EMBL/GenBank/DDBJ databases">
        <authorList>
            <person name="Paterson Steve"/>
        </authorList>
    </citation>
    <scope>NUCLEOTIDE SEQUENCE [LARGE SCALE GENOMIC DNA]</scope>
    <source>
        <strain evidence="7">OBR1</strain>
    </source>
</reference>
<comment type="catalytic activity">
    <reaction evidence="3">
        <text>thiosulfate + hydrogen cyanide = thiocyanate + sulfite + 2 H(+)</text>
        <dbReference type="Rhea" id="RHEA:16881"/>
        <dbReference type="ChEBI" id="CHEBI:15378"/>
        <dbReference type="ChEBI" id="CHEBI:17359"/>
        <dbReference type="ChEBI" id="CHEBI:18022"/>
        <dbReference type="ChEBI" id="CHEBI:18407"/>
        <dbReference type="ChEBI" id="CHEBI:33542"/>
        <dbReference type="EC" id="2.8.1.1"/>
    </reaction>
</comment>
<dbReference type="GO" id="GO:0004792">
    <property type="term" value="F:thiosulfate-cyanide sulfurtransferase activity"/>
    <property type="evidence" value="ECO:0007669"/>
    <property type="project" value="UniProtKB-UniRule"/>
</dbReference>
<dbReference type="InterPro" id="IPR001763">
    <property type="entry name" value="Rhodanese-like_dom"/>
</dbReference>
<dbReference type="SUPFAM" id="SSF52821">
    <property type="entry name" value="Rhodanese/Cell cycle control phosphatase"/>
    <property type="match status" value="1"/>
</dbReference>
<name>A0A0G4JUH1_9GAMM</name>
<evidence type="ECO:0000313" key="6">
    <source>
        <dbReference type="EMBL" id="RLM28769.1"/>
    </source>
</evidence>
<dbReference type="PROSITE" id="PS50206">
    <property type="entry name" value="RHODANESE_3"/>
    <property type="match status" value="1"/>
</dbReference>
<dbReference type="CDD" id="cd01444">
    <property type="entry name" value="GlpE_ST"/>
    <property type="match status" value="1"/>
</dbReference>
<comment type="subcellular location">
    <subcellularLocation>
        <location evidence="3">Cytoplasm</location>
    </subcellularLocation>
</comment>
<dbReference type="SMART" id="SM00450">
    <property type="entry name" value="RHOD"/>
    <property type="match status" value="1"/>
</dbReference>
<dbReference type="HAMAP" id="MF_01009">
    <property type="entry name" value="Thiosulf_sulfurtr"/>
    <property type="match status" value="1"/>
</dbReference>
<evidence type="ECO:0000259" key="4">
    <source>
        <dbReference type="PROSITE" id="PS50206"/>
    </source>
</evidence>
<evidence type="ECO:0000256" key="2">
    <source>
        <dbReference type="ARBA" id="ARBA00022679"/>
    </source>
</evidence>
<dbReference type="KEGG" id="bgj:AWC36_20545"/>
<feature type="domain" description="Rhodanese" evidence="4">
    <location>
        <begin position="18"/>
        <end position="104"/>
    </location>
</feature>
<dbReference type="EC" id="2.8.1.1" evidence="3"/>
<dbReference type="EMBL" id="CGIG01000001">
    <property type="protein sequence ID" value="CPR16298.1"/>
    <property type="molecule type" value="Genomic_DNA"/>
</dbReference>
<keyword evidence="7" id="KW-1185">Reference proteome</keyword>
<evidence type="ECO:0000256" key="1">
    <source>
        <dbReference type="ARBA" id="ARBA00022490"/>
    </source>
</evidence>
<dbReference type="Proteomes" id="UP000285972">
    <property type="component" value="Unassembled WGS sequence"/>
</dbReference>
<accession>A0A0G4JUH1</accession>
<dbReference type="RefSeq" id="WP_048637171.1">
    <property type="nucleotide sequence ID" value="NZ_CGIG01000001.1"/>
</dbReference>
<keyword evidence="2 3" id="KW-0808">Transferase</keyword>
<dbReference type="OrthoDB" id="9811849at2"/>
<protein>
    <recommendedName>
        <fullName evidence="3">Thiosulfate sulfurtransferase GlpE</fullName>
        <ecNumber evidence="3">2.8.1.1</ecNumber>
    </recommendedName>
</protein>
<sequence>MEQFAAIDIEKAYSRWQQGEVIVDIRDPQSFASAHVPGARHLTNETLADFVREADLASPVMVICYHGISSRSAAQYLISLGFEVVFSIDGGFEAWQNRYPQDVSRSNGT</sequence>
<dbReference type="STRING" id="1109412.BN1221_01996"/>
<comment type="function">
    <text evidence="3">Transferase that catalyzes the transfer of sulfur from thiosulfate to thiophilic acceptors such as cyanide or dithiols. May function in a CysM-independent thiosulfate assimilation pathway by catalyzing the conversion of thiosulfate to sulfite, which can then be used for L-cysteine biosynthesis.</text>
</comment>
<dbReference type="Pfam" id="PF00581">
    <property type="entry name" value="Rhodanese"/>
    <property type="match status" value="1"/>
</dbReference>
<proteinExistence type="inferred from homology"/>